<accession>A0A7V5NZ83</accession>
<dbReference type="AlphaFoldDB" id="A0A7V5NZ83"/>
<dbReference type="SUPFAM" id="SSF51261">
    <property type="entry name" value="Duplicated hybrid motif"/>
    <property type="match status" value="1"/>
</dbReference>
<name>A0A7V5NZ83_9BACT</name>
<dbReference type="Proteomes" id="UP000886101">
    <property type="component" value="Unassembled WGS sequence"/>
</dbReference>
<organism evidence="3">
    <name type="scientific">Thermodesulfatator atlanticus</name>
    <dbReference type="NCBI Taxonomy" id="501497"/>
    <lineage>
        <taxon>Bacteria</taxon>
        <taxon>Pseudomonadati</taxon>
        <taxon>Thermodesulfobacteriota</taxon>
        <taxon>Thermodesulfobacteria</taxon>
        <taxon>Thermodesulfobacteriales</taxon>
        <taxon>Thermodesulfatatoraceae</taxon>
        <taxon>Thermodesulfatator</taxon>
    </lineage>
</organism>
<dbReference type="InterPro" id="IPR050570">
    <property type="entry name" value="Cell_wall_metabolism_enzyme"/>
</dbReference>
<keyword evidence="1" id="KW-0732">Signal</keyword>
<dbReference type="GO" id="GO:0004222">
    <property type="term" value="F:metalloendopeptidase activity"/>
    <property type="evidence" value="ECO:0007669"/>
    <property type="project" value="TreeGrafter"/>
</dbReference>
<dbReference type="Gene3D" id="2.70.70.10">
    <property type="entry name" value="Glucose Permease (Domain IIA)"/>
    <property type="match status" value="1"/>
</dbReference>
<sequence>MKKLFSLLLVLLVLGLVAGLSFLFFFKLEGQPPVLEKVVLKEPLGKKAQATLVLFDKRSGLREVKIYLKQGKQEKLLFERTYPVDIVWGSKTKAQELKVSFEPLKLGFRSGKARLIIAARDASWRNGLKGNTLIWEKEVLLDLESPRIVVLSPIHYLVPGGSNLVVYKISEPVRRQGVVINGRSFTGYQLKEHPHKFFCLVALPIDQQEISQMYVEAEDLAGNVSRLPVAYYVRKKRYRHDVINISDAFLKRKMPEFLERYPDIPRDDLLKAFIYVNTVLRQKNNREIAQIAHHSKITEFYVDKPFLRLPKAATRALFGDHRTYYYHGRKIGTAVHLGLDWASIARAPVPAAATGKVIFADYLGIYGNTIIIDHGLGLFTLYAHLAGFSVAPGDLVKRGQLIAYTDTTGLAGGDHLHFAVLVQGVFVEPIEWLDPHWVKTRILDKFKTPTP</sequence>
<dbReference type="InterPro" id="IPR016047">
    <property type="entry name" value="M23ase_b-sheet_dom"/>
</dbReference>
<gene>
    <name evidence="3" type="ORF">ENJ96_03580</name>
</gene>
<dbReference type="EMBL" id="DROK01000105">
    <property type="protein sequence ID" value="HHI96910.1"/>
    <property type="molecule type" value="Genomic_DNA"/>
</dbReference>
<dbReference type="PANTHER" id="PTHR21666">
    <property type="entry name" value="PEPTIDASE-RELATED"/>
    <property type="match status" value="1"/>
</dbReference>
<dbReference type="Pfam" id="PF01551">
    <property type="entry name" value="Peptidase_M23"/>
    <property type="match status" value="1"/>
</dbReference>
<evidence type="ECO:0000256" key="1">
    <source>
        <dbReference type="ARBA" id="ARBA00022729"/>
    </source>
</evidence>
<comment type="caution">
    <text evidence="3">The sequence shown here is derived from an EMBL/GenBank/DDBJ whole genome shotgun (WGS) entry which is preliminary data.</text>
</comment>
<feature type="domain" description="M23ase beta-sheet core" evidence="2">
    <location>
        <begin position="335"/>
        <end position="429"/>
    </location>
</feature>
<dbReference type="PANTHER" id="PTHR21666:SF289">
    <property type="entry name" value="L-ALA--D-GLU ENDOPEPTIDASE"/>
    <property type="match status" value="1"/>
</dbReference>
<reference evidence="3" key="1">
    <citation type="journal article" date="2020" name="mSystems">
        <title>Genome- and Community-Level Interaction Insights into Carbon Utilization and Element Cycling Functions of Hydrothermarchaeota in Hydrothermal Sediment.</title>
        <authorList>
            <person name="Zhou Z."/>
            <person name="Liu Y."/>
            <person name="Xu W."/>
            <person name="Pan J."/>
            <person name="Luo Z.H."/>
            <person name="Li M."/>
        </authorList>
    </citation>
    <scope>NUCLEOTIDE SEQUENCE [LARGE SCALE GENOMIC DNA]</scope>
    <source>
        <strain evidence="3">HyVt-533</strain>
    </source>
</reference>
<dbReference type="InterPro" id="IPR011055">
    <property type="entry name" value="Dup_hybrid_motif"/>
</dbReference>
<protein>
    <submittedName>
        <fullName evidence="3">M23 family metallopeptidase</fullName>
    </submittedName>
</protein>
<proteinExistence type="predicted"/>
<evidence type="ECO:0000259" key="2">
    <source>
        <dbReference type="Pfam" id="PF01551"/>
    </source>
</evidence>
<evidence type="ECO:0000313" key="3">
    <source>
        <dbReference type="EMBL" id="HHI96910.1"/>
    </source>
</evidence>
<dbReference type="CDD" id="cd12797">
    <property type="entry name" value="M23_peptidase"/>
    <property type="match status" value="1"/>
</dbReference>